<dbReference type="Gene3D" id="3.20.20.140">
    <property type="entry name" value="Metal-dependent hydrolases"/>
    <property type="match status" value="1"/>
</dbReference>
<evidence type="ECO:0000256" key="4">
    <source>
        <dbReference type="ARBA" id="ARBA00023211"/>
    </source>
</evidence>
<dbReference type="InterPro" id="IPR006680">
    <property type="entry name" value="Amidohydro-rel"/>
</dbReference>
<dbReference type="GO" id="GO:0000034">
    <property type="term" value="F:adenine deaminase activity"/>
    <property type="evidence" value="ECO:0007669"/>
    <property type="project" value="UniProtKB-UniRule"/>
</dbReference>
<dbReference type="AlphaFoldDB" id="A0AAW9K473"/>
<evidence type="ECO:0000256" key="5">
    <source>
        <dbReference type="ARBA" id="ARBA00047720"/>
    </source>
</evidence>
<organism evidence="9 10">
    <name type="scientific">Carnobacterium maltaromaticum</name>
    <name type="common">Carnobacterium piscicola</name>
    <dbReference type="NCBI Taxonomy" id="2751"/>
    <lineage>
        <taxon>Bacteria</taxon>
        <taxon>Bacillati</taxon>
        <taxon>Bacillota</taxon>
        <taxon>Bacilli</taxon>
        <taxon>Lactobacillales</taxon>
        <taxon>Carnobacteriaceae</taxon>
        <taxon>Carnobacterium</taxon>
    </lineage>
</organism>
<dbReference type="Pfam" id="PF13382">
    <property type="entry name" value="Adenine_deam_C"/>
    <property type="match status" value="1"/>
</dbReference>
<feature type="domain" description="Adenine deaminase C-terminal" evidence="8">
    <location>
        <begin position="395"/>
        <end position="560"/>
    </location>
</feature>
<dbReference type="PANTHER" id="PTHR11113:SF2">
    <property type="entry name" value="ADENINE DEAMINASE"/>
    <property type="match status" value="1"/>
</dbReference>
<evidence type="ECO:0000256" key="1">
    <source>
        <dbReference type="ARBA" id="ARBA00006773"/>
    </source>
</evidence>
<evidence type="ECO:0000256" key="3">
    <source>
        <dbReference type="ARBA" id="ARBA00022801"/>
    </source>
</evidence>
<keyword evidence="3 6" id="KW-0378">Hydrolase</keyword>
<dbReference type="HAMAP" id="MF_01518">
    <property type="entry name" value="Adenine_deamin"/>
    <property type="match status" value="1"/>
</dbReference>
<comment type="cofactor">
    <cofactor evidence="6">
        <name>Mn(2+)</name>
        <dbReference type="ChEBI" id="CHEBI:29035"/>
    </cofactor>
</comment>
<name>A0AAW9K473_CARML</name>
<keyword evidence="4 6" id="KW-0464">Manganese</keyword>
<evidence type="ECO:0000256" key="6">
    <source>
        <dbReference type="HAMAP-Rule" id="MF_01518"/>
    </source>
</evidence>
<dbReference type="CDD" id="cd01295">
    <property type="entry name" value="AdeC"/>
    <property type="match status" value="1"/>
</dbReference>
<comment type="caution">
    <text evidence="9">The sequence shown here is derived from an EMBL/GenBank/DDBJ whole genome shotgun (WGS) entry which is preliminary data.</text>
</comment>
<proteinExistence type="inferred from homology"/>
<dbReference type="EMBL" id="JAVBVO010000003">
    <property type="protein sequence ID" value="MDZ5759541.1"/>
    <property type="molecule type" value="Genomic_DNA"/>
</dbReference>
<evidence type="ECO:0000313" key="10">
    <source>
        <dbReference type="Proteomes" id="UP001290462"/>
    </source>
</evidence>
<protein>
    <recommendedName>
        <fullName evidence="2 6">Adenine deaminase</fullName>
        <shortName evidence="6">Adenase</shortName>
        <shortName evidence="6">Adenine aminase</shortName>
        <ecNumber evidence="2 6">3.5.4.2</ecNumber>
    </recommendedName>
</protein>
<dbReference type="SUPFAM" id="SSF51338">
    <property type="entry name" value="Composite domain of metallo-dependent hydrolases"/>
    <property type="match status" value="1"/>
</dbReference>
<evidence type="ECO:0000313" key="9">
    <source>
        <dbReference type="EMBL" id="MDZ5759541.1"/>
    </source>
</evidence>
<dbReference type="Proteomes" id="UP001290462">
    <property type="component" value="Unassembled WGS sequence"/>
</dbReference>
<dbReference type="InterPro" id="IPR026912">
    <property type="entry name" value="Adenine_deam_C"/>
</dbReference>
<dbReference type="InterPro" id="IPR006679">
    <property type="entry name" value="Adenine_deam"/>
</dbReference>
<gene>
    <name evidence="6" type="primary">ade</name>
    <name evidence="9" type="ORF">RAK27_12830</name>
</gene>
<dbReference type="InterPro" id="IPR032466">
    <property type="entry name" value="Metal_Hydrolase"/>
</dbReference>
<dbReference type="PANTHER" id="PTHR11113">
    <property type="entry name" value="N-ACETYLGLUCOSAMINE-6-PHOSPHATE DEACETYLASE"/>
    <property type="match status" value="1"/>
</dbReference>
<dbReference type="Gene3D" id="2.30.40.10">
    <property type="entry name" value="Urease, subunit C, domain 1"/>
    <property type="match status" value="1"/>
</dbReference>
<sequence length="570" mass="62758">MQVDLLVENAQVFNTFIQKFEAKHVAIAGERFFYISEENLKYLEPKATIDAGGRHMIPGLIDCHMHIESSMTIPSIFSKAALYHGVTTIIADSHEVANVFGLKGVEAFLQAETELDIFYAIPSSVPSTTVDLETTGGVIGLSEVRELLKSPKVMCLGEAMNFKGIISEPDSLIRQIIRECQTTRPTMPIEGHVPKITKEDLATFIYHGVTADHTHQSPASIYEKICNGMFLEMQGKSITKENIQTIVDNHFYEYVALITDDVMADDLLEGHLNQIVKNAIKCGMPAEWAIYTSTYTPAKRMGFQDRGAIAPGQMADFILLDDLAQLDIYQVYKKGQLVHTKGENIQAPEATENFPAEFYQSVHCKMAELIDFQLTAPADATEASCNVMQIQEVGTFTKPVQRILPVKNGIVDWENSGLALVVVMERYGKNGNIAYGLVENTLTKKGAVATTWAHDHHNVMVLGTSAADMVVAQQRLVEIQGGYIVVDQERVVAECPLPIGGILSAAPLSVLGTELKAVRKAMVDLGYKNMNEIMSFSTLSLPVSPAIKITDIGMMDTRTQAIIPVIARFK</sequence>
<evidence type="ECO:0000256" key="2">
    <source>
        <dbReference type="ARBA" id="ARBA00012782"/>
    </source>
</evidence>
<comment type="similarity">
    <text evidence="1 6">Belongs to the metallo-dependent hydrolases superfamily. Adenine deaminase family.</text>
</comment>
<dbReference type="GO" id="GO:0006146">
    <property type="term" value="P:adenine catabolic process"/>
    <property type="evidence" value="ECO:0007669"/>
    <property type="project" value="InterPro"/>
</dbReference>
<feature type="domain" description="Amidohydrolase-related" evidence="7">
    <location>
        <begin position="56"/>
        <end position="338"/>
    </location>
</feature>
<dbReference type="Pfam" id="PF01979">
    <property type="entry name" value="Amidohydro_1"/>
    <property type="match status" value="1"/>
</dbReference>
<comment type="catalytic activity">
    <reaction evidence="5 6">
        <text>adenine + H2O + H(+) = hypoxanthine + NH4(+)</text>
        <dbReference type="Rhea" id="RHEA:23688"/>
        <dbReference type="ChEBI" id="CHEBI:15377"/>
        <dbReference type="ChEBI" id="CHEBI:15378"/>
        <dbReference type="ChEBI" id="CHEBI:16708"/>
        <dbReference type="ChEBI" id="CHEBI:17368"/>
        <dbReference type="ChEBI" id="CHEBI:28938"/>
        <dbReference type="EC" id="3.5.4.2"/>
    </reaction>
</comment>
<reference evidence="9" key="1">
    <citation type="submission" date="2023-08" db="EMBL/GenBank/DDBJ databases">
        <title>Genomic characterization of piscicolin 126 produced by Carnobacterium maltaromaticum CM22 strain isolated from salmon (Salmo salar).</title>
        <authorList>
            <person name="Gonzalez-Gragera E."/>
            <person name="Garcia-Lopez J.D."/>
            <person name="Teso-Perez C."/>
            <person name="Gimenez-Hernandez I."/>
            <person name="Peralta-Sanchez J.M."/>
            <person name="Valdivia E."/>
            <person name="Montalban-Lopez M."/>
            <person name="Martin-Platero A.M."/>
            <person name="Banos A."/>
            <person name="Martinez-Bueno M."/>
        </authorList>
    </citation>
    <scope>NUCLEOTIDE SEQUENCE</scope>
    <source>
        <strain evidence="9">CM22</strain>
    </source>
</reference>
<dbReference type="InterPro" id="IPR011059">
    <property type="entry name" value="Metal-dep_hydrolase_composite"/>
</dbReference>
<evidence type="ECO:0000259" key="8">
    <source>
        <dbReference type="Pfam" id="PF13382"/>
    </source>
</evidence>
<evidence type="ECO:0000259" key="7">
    <source>
        <dbReference type="Pfam" id="PF01979"/>
    </source>
</evidence>
<dbReference type="RefSeq" id="WP_322809269.1">
    <property type="nucleotide sequence ID" value="NZ_JAVBVO010000003.1"/>
</dbReference>
<accession>A0AAW9K473</accession>
<dbReference type="SUPFAM" id="SSF51556">
    <property type="entry name" value="Metallo-dependent hydrolases"/>
    <property type="match status" value="1"/>
</dbReference>
<dbReference type="EC" id="3.5.4.2" evidence="2 6"/>